<protein>
    <recommendedName>
        <fullName evidence="9">DNA topoisomerase</fullName>
    </recommendedName>
</protein>
<dbReference type="SUPFAM" id="SSF56712">
    <property type="entry name" value="Prokaryotic type I DNA topoisomerase"/>
    <property type="match status" value="1"/>
</dbReference>
<dbReference type="InterPro" id="IPR003601">
    <property type="entry name" value="Topo_IA_2"/>
</dbReference>
<dbReference type="GO" id="GO:0003917">
    <property type="term" value="F:DNA topoisomerase type I (single strand cut, ATP-independent) activity"/>
    <property type="evidence" value="ECO:0007669"/>
    <property type="project" value="InterPro"/>
</dbReference>
<dbReference type="FunFam" id="3.40.50.140:FF:000002">
    <property type="entry name" value="DNA topoisomerase"/>
    <property type="match status" value="1"/>
</dbReference>
<dbReference type="InterPro" id="IPR013497">
    <property type="entry name" value="Topo_IA_cen"/>
</dbReference>
<reference evidence="7" key="1">
    <citation type="journal article" date="2022" name="Plant J.">
        <title>Strategies of tolerance reflected in two North American maple genomes.</title>
        <authorList>
            <person name="McEvoy S.L."/>
            <person name="Sezen U.U."/>
            <person name="Trouern-Trend A."/>
            <person name="McMahon S.M."/>
            <person name="Schaberg P.G."/>
            <person name="Yang J."/>
            <person name="Wegrzyn J.L."/>
            <person name="Swenson N.G."/>
        </authorList>
    </citation>
    <scope>NUCLEOTIDE SEQUENCE</scope>
    <source>
        <strain evidence="7">NS2018</strain>
    </source>
</reference>
<name>A0AA39W920_ACESA</name>
<evidence type="ECO:0000256" key="3">
    <source>
        <dbReference type="ARBA" id="ARBA00023235"/>
    </source>
</evidence>
<keyword evidence="1" id="KW-0799">Topoisomerase</keyword>
<keyword evidence="2" id="KW-0238">DNA-binding</keyword>
<dbReference type="SMART" id="SM00436">
    <property type="entry name" value="TOP1Bc"/>
    <property type="match status" value="1"/>
</dbReference>
<dbReference type="GO" id="GO:0006265">
    <property type="term" value="P:DNA topological change"/>
    <property type="evidence" value="ECO:0007669"/>
    <property type="project" value="InterPro"/>
</dbReference>
<evidence type="ECO:0000256" key="1">
    <source>
        <dbReference type="ARBA" id="ARBA00023029"/>
    </source>
</evidence>
<keyword evidence="8" id="KW-1185">Reference proteome</keyword>
<dbReference type="InterPro" id="IPR013824">
    <property type="entry name" value="Topo_IA_cen_sub1"/>
</dbReference>
<feature type="compositionally biased region" description="Basic and acidic residues" evidence="4">
    <location>
        <begin position="577"/>
        <end position="589"/>
    </location>
</feature>
<dbReference type="Gene3D" id="2.70.20.10">
    <property type="entry name" value="Topoisomerase I, domain 3"/>
    <property type="match status" value="1"/>
</dbReference>
<dbReference type="InterPro" id="IPR056452">
    <property type="entry name" value="Zn_ribbon_TOP3B"/>
</dbReference>
<dbReference type="Pfam" id="PF01751">
    <property type="entry name" value="Toprim"/>
    <property type="match status" value="1"/>
</dbReference>
<comment type="caution">
    <text evidence="7">The sequence shown here is derived from an EMBL/GenBank/DDBJ whole genome shotgun (WGS) entry which is preliminary data.</text>
</comment>
<dbReference type="InterPro" id="IPR013826">
    <property type="entry name" value="Topo_IA_cen_sub3"/>
</dbReference>
<dbReference type="CDD" id="cd03362">
    <property type="entry name" value="TOPRIM_TopoIA_TopoIII"/>
    <property type="match status" value="1"/>
</dbReference>
<dbReference type="Pfam" id="PF01131">
    <property type="entry name" value="Topoisom_bac"/>
    <property type="match status" value="2"/>
</dbReference>
<dbReference type="PROSITE" id="PS50880">
    <property type="entry name" value="TOPRIM"/>
    <property type="match status" value="1"/>
</dbReference>
<dbReference type="PROSITE" id="PS00396">
    <property type="entry name" value="TOPO_IA_1"/>
    <property type="match status" value="1"/>
</dbReference>
<feature type="region of interest" description="Disordered" evidence="4">
    <location>
        <begin position="684"/>
        <end position="708"/>
    </location>
</feature>
<evidence type="ECO:0008006" key="9">
    <source>
        <dbReference type="Google" id="ProtNLM"/>
    </source>
</evidence>
<accession>A0AA39W920</accession>
<feature type="region of interest" description="Disordered" evidence="4">
    <location>
        <begin position="800"/>
        <end position="819"/>
    </location>
</feature>
<dbReference type="Pfam" id="PF23546">
    <property type="entry name" value="Zn_ribbon_TOP3B"/>
    <property type="match status" value="1"/>
</dbReference>
<feature type="compositionally biased region" description="Basic and acidic residues" evidence="4">
    <location>
        <begin position="684"/>
        <end position="693"/>
    </location>
</feature>
<dbReference type="Gene3D" id="1.10.290.10">
    <property type="entry name" value="Topoisomerase I, domain 4"/>
    <property type="match status" value="1"/>
</dbReference>
<dbReference type="Gene3D" id="1.10.460.10">
    <property type="entry name" value="Topoisomerase I, domain 2"/>
    <property type="match status" value="2"/>
</dbReference>
<gene>
    <name evidence="7" type="ORF">LWI29_030955</name>
</gene>
<feature type="domain" description="Toprim" evidence="5">
    <location>
        <begin position="1061"/>
        <end position="1206"/>
    </location>
</feature>
<feature type="compositionally biased region" description="Basic and acidic residues" evidence="4">
    <location>
        <begin position="59"/>
        <end position="98"/>
    </location>
</feature>
<dbReference type="Gene3D" id="3.40.50.140">
    <property type="match status" value="1"/>
</dbReference>
<evidence type="ECO:0000256" key="2">
    <source>
        <dbReference type="ARBA" id="ARBA00023125"/>
    </source>
</evidence>
<dbReference type="InterPro" id="IPR003602">
    <property type="entry name" value="Topo_IA_DNA-bd_dom"/>
</dbReference>
<dbReference type="InterPro" id="IPR023405">
    <property type="entry name" value="Topo_IA_core_domain"/>
</dbReference>
<dbReference type="SMART" id="SM00437">
    <property type="entry name" value="TOP1Ac"/>
    <property type="match status" value="1"/>
</dbReference>
<sequence length="1856" mass="204460">MHSSSGHESHGVHLCNKCGWPFPKPHPSARLRRAHKKICGTVEGYKLLASQEDTAANSDEDHLSDEDLKTPSPKPVEKFVSEKRGDGRSGERSNKSEDELFSDAVTEFTDTSRFIPAKEERLEDATPVDSKVEKITARHLTMFYSFKDNAVADIIEPPSNSISTDSSPMPNPEVHENTTNFSGSNLETQVHVSSSTEEPATTFSDDRNELAHTIKPATSNSESQGNIMINASADVAEGSMAYVEQVTDANGNGKVNSDRVPDIILTNEYADQPSETDPKSQEIQDMTSHPFSADGVVLSKEDNGDAMAAKMSSGDLTPGIESIEHMNVIDTIPMNVNAKQEIDFASSVNSIEGYCGKGEGNDNVHELSVSADIPGVDHAENKLEGFKDLKEVKLNNSIDTDSLKIIEDKKDDGEYPVLKVSASDLNVSESMPTVEKQSTEGESDEPQIKLTCNEKSDELGTPVASLIIATEESLPVGSVGKSPPSYVFDDSVHKDFTETALNVFNDVNPMTAPEDANAVGLNDAGNHKKVTSETNDGAGNDENKRVEEENNDNNRTMISESATYRPEILVNPTTNVHESDDAGDHEKGKIENSAVVGVEREEESAEEKLSLKTKPASEYATGLHKLEVVADDVLDMTVMKLSETKFGNLDTVSDTQDGTEQLEISGNDKAQEKLVAEIDRGVELSERTSEDQATKVPLASPFGTESSIQNSAAVDDNHTEEFVRGDSVTNLSLQGENIDNNFVKHQLGASRVDVSVDSLSQTDSLEGNWGSISVLSTQSDTPVVDAETLSSTDYLASAETEKSKVKAKGATEGQQSSNSDVFEAPSFMTLVESGGEVNHKAAAPQTQTIQNSQQQNAASSQAGWFPSLTHVVNESEGRKKNEEIIAKVTNWSTGKHTPLKNLLGEAKHDARPKSPNPKENQARVIWEDETVSKDNGAAVTTVSSILGPEDTKREMGKEGNSPTRVLNSLFPKGHLLSHSKHTTGVLERARLTNSRTIDTHLELNVWYSPYDSTPLSDPSLYRAIILSLVYLTFTRPDIAYDVHIVKSETQKPFSLAMVSQKVLMVAEKPSIALSIATVLSGGQMSTRRGSTEVHEFDGKFLGSHVHYKVTSVTGHVFSVDFPATYQDWAVTDPLDLFEAPIVKTESNPKIHISRHLHQEARGCGHLVLWLDCDREGENICFEVIECTGFQLNEARRRVHRARFSSVTEKDILKAMENLVEPNRDEALAVDARQEIDLKVGVAFTRFQTRYFQGRYGNLDSRVISYGPCQTPTLGFCVQRYLQITSFKPEKFWTLRPYIIQNGYELQLEWERRKLFDLDAAMVFQKLVMQDGILQVTDISEKQESKVRPSGLNTVNLLKVASSALGFGPQMTMQLAERLYTQGFISYPRTESTAYPSSFDFRGTLGELAKCPLWCDYVGRLVAEGYHKPRSGTDAGTVSPDCKFVRTKVNFSMGGEFFHCIGHCVTVQGFTSIMPWLAINVKNLPQFTKGERIEVSKVELNEGNTVPPDYLTESELISLMEKNGIAQMHLSVHINTYASAIMYRFRLKKVGSDYIGYHTFHSRVVQHVLHQFKQKFSYFVKQIDNMDALFEAQFSPLSDSGRALSKCGKCLRYMKYISSQPSRLYCGTCEEVYNLPQRGTIKLYKELTCPLDNFELLIFSMAGPEGKSFPLCPFCYNNPPFEGIEVVVGATNTSSSGKSGKGAGMPCFLCLHPTCRHSVIAQGVCACPECNGTLVLDPVSAPKWRLYCNMCNCLVNLPQGAHRIATTRDQCPECDSTIIEVDFNKKTTPLDDGATLYTGCILCDELLHSLIEVKHGKSFFKRMGSRGRGRGGGRGGHRGRGWAAGKRVDPKMSFRDF</sequence>
<feature type="region of interest" description="Disordered" evidence="4">
    <location>
        <begin position="53"/>
        <end position="100"/>
    </location>
</feature>
<feature type="region of interest" description="Disordered" evidence="4">
    <location>
        <begin position="514"/>
        <end position="589"/>
    </location>
</feature>
<dbReference type="PRINTS" id="PR00417">
    <property type="entry name" value="PRTPISMRASEI"/>
</dbReference>
<dbReference type="Proteomes" id="UP001168877">
    <property type="component" value="Unassembled WGS sequence"/>
</dbReference>
<evidence type="ECO:0000313" key="7">
    <source>
        <dbReference type="EMBL" id="KAK0608457.1"/>
    </source>
</evidence>
<feature type="region of interest" description="Disordered" evidence="4">
    <location>
        <begin position="1823"/>
        <end position="1844"/>
    </location>
</feature>
<feature type="compositionally biased region" description="Basic residues" evidence="4">
    <location>
        <begin position="1823"/>
        <end position="1839"/>
    </location>
</feature>
<dbReference type="GO" id="GO:0003677">
    <property type="term" value="F:DNA binding"/>
    <property type="evidence" value="ECO:0007669"/>
    <property type="project" value="UniProtKB-KW"/>
</dbReference>
<dbReference type="InterPro" id="IPR023406">
    <property type="entry name" value="Topo_IA_AS"/>
</dbReference>
<organism evidence="7 8">
    <name type="scientific">Acer saccharum</name>
    <name type="common">Sugar maple</name>
    <dbReference type="NCBI Taxonomy" id="4024"/>
    <lineage>
        <taxon>Eukaryota</taxon>
        <taxon>Viridiplantae</taxon>
        <taxon>Streptophyta</taxon>
        <taxon>Embryophyta</taxon>
        <taxon>Tracheophyta</taxon>
        <taxon>Spermatophyta</taxon>
        <taxon>Magnoliopsida</taxon>
        <taxon>eudicotyledons</taxon>
        <taxon>Gunneridae</taxon>
        <taxon>Pentapetalae</taxon>
        <taxon>rosids</taxon>
        <taxon>malvids</taxon>
        <taxon>Sapindales</taxon>
        <taxon>Sapindaceae</taxon>
        <taxon>Hippocastanoideae</taxon>
        <taxon>Acereae</taxon>
        <taxon>Acer</taxon>
    </lineage>
</organism>
<evidence type="ECO:0000259" key="6">
    <source>
        <dbReference type="PROSITE" id="PS52039"/>
    </source>
</evidence>
<evidence type="ECO:0000259" key="5">
    <source>
        <dbReference type="PROSITE" id="PS50880"/>
    </source>
</evidence>
<dbReference type="EMBL" id="JAUESC010000001">
    <property type="protein sequence ID" value="KAK0608457.1"/>
    <property type="molecule type" value="Genomic_DNA"/>
</dbReference>
<reference evidence="7" key="2">
    <citation type="submission" date="2023-06" db="EMBL/GenBank/DDBJ databases">
        <authorList>
            <person name="Swenson N.G."/>
            <person name="Wegrzyn J.L."/>
            <person name="Mcevoy S.L."/>
        </authorList>
    </citation>
    <scope>NUCLEOTIDE SEQUENCE</scope>
    <source>
        <strain evidence="7">NS2018</strain>
        <tissue evidence="7">Leaf</tissue>
    </source>
</reference>
<evidence type="ECO:0000313" key="8">
    <source>
        <dbReference type="Proteomes" id="UP001168877"/>
    </source>
</evidence>
<feature type="domain" description="Topo IA-type catalytic" evidence="6">
    <location>
        <begin position="1222"/>
        <end position="1657"/>
    </location>
</feature>
<proteinExistence type="predicted"/>
<keyword evidence="3" id="KW-0413">Isomerase</keyword>
<dbReference type="InterPro" id="IPR013825">
    <property type="entry name" value="Topo_IA_cen_sub2"/>
</dbReference>
<dbReference type="SMART" id="SM00493">
    <property type="entry name" value="TOPRIM"/>
    <property type="match status" value="1"/>
</dbReference>
<feature type="compositionally biased region" description="Polar residues" evidence="4">
    <location>
        <begin position="553"/>
        <end position="562"/>
    </location>
</feature>
<dbReference type="PANTHER" id="PTHR35746:SF1">
    <property type="entry name" value="PENTATRICOPEPTIDE REPEAT (PPR) SUPERFAMILY PROTEIN"/>
    <property type="match status" value="1"/>
</dbReference>
<dbReference type="InterPro" id="IPR034144">
    <property type="entry name" value="TOPRIM_TopoIII"/>
</dbReference>
<evidence type="ECO:0000256" key="4">
    <source>
        <dbReference type="SAM" id="MobiDB-lite"/>
    </source>
</evidence>
<dbReference type="PROSITE" id="PS52039">
    <property type="entry name" value="TOPO_IA_2"/>
    <property type="match status" value="1"/>
</dbReference>
<dbReference type="InterPro" id="IPR006171">
    <property type="entry name" value="TOPRIM_dom"/>
</dbReference>
<dbReference type="PANTHER" id="PTHR35746">
    <property type="entry name" value="PENTATRICOPEPTIDE REPEAT (PPR) SUPERFAMILY PROTEIN"/>
    <property type="match status" value="1"/>
</dbReference>